<evidence type="ECO:0000256" key="1">
    <source>
        <dbReference type="SAM" id="MobiDB-lite"/>
    </source>
</evidence>
<feature type="region of interest" description="Disordered" evidence="1">
    <location>
        <begin position="353"/>
        <end position="404"/>
    </location>
</feature>
<dbReference type="EMBL" id="AZHD01000001">
    <property type="protein sequence ID" value="OAA68721.1"/>
    <property type="molecule type" value="Genomic_DNA"/>
</dbReference>
<dbReference type="OrthoDB" id="5231042at2759"/>
<dbReference type="AlphaFoldDB" id="A0A168AGT4"/>
<organism evidence="2 3">
    <name type="scientific">Niveomyces insectorum RCEF 264</name>
    <dbReference type="NCBI Taxonomy" id="1081102"/>
    <lineage>
        <taxon>Eukaryota</taxon>
        <taxon>Fungi</taxon>
        <taxon>Dikarya</taxon>
        <taxon>Ascomycota</taxon>
        <taxon>Pezizomycotina</taxon>
        <taxon>Sordariomycetes</taxon>
        <taxon>Hypocreomycetidae</taxon>
        <taxon>Hypocreales</taxon>
        <taxon>Cordycipitaceae</taxon>
        <taxon>Niveomyces</taxon>
    </lineage>
</organism>
<name>A0A168AGT4_9HYPO</name>
<feature type="compositionally biased region" description="Basic and acidic residues" evidence="1">
    <location>
        <begin position="142"/>
        <end position="151"/>
    </location>
</feature>
<accession>A0A168AGT4</accession>
<feature type="region of interest" description="Disordered" evidence="1">
    <location>
        <begin position="168"/>
        <end position="187"/>
    </location>
</feature>
<feature type="compositionally biased region" description="Basic and acidic residues" evidence="1">
    <location>
        <begin position="392"/>
        <end position="404"/>
    </location>
</feature>
<feature type="compositionally biased region" description="Polar residues" evidence="1">
    <location>
        <begin position="353"/>
        <end position="369"/>
    </location>
</feature>
<feature type="compositionally biased region" description="Polar residues" evidence="1">
    <location>
        <begin position="169"/>
        <end position="187"/>
    </location>
</feature>
<gene>
    <name evidence="2" type="ORF">SPI_00916</name>
</gene>
<feature type="region of interest" description="Disordered" evidence="1">
    <location>
        <begin position="192"/>
        <end position="219"/>
    </location>
</feature>
<sequence>MPVTDTKAVVEAMRCDLGVGRVDDLELENGRGSCSIRPGQFDHIAAVAKPRVPPRALKPLADRWQAAIKKGEFDDDDAEAVKGLDRIGGGRLHALNKPPSNTPTFMGGRHPLKFDFKPPSRVQLTNKLPGAFPDSPSSNVSRENEPYRRADITGSPSVSKLGIVANGPVQRSQPSFQSDGPSINRRTISNQTNTALPSRNNGLRPIATQNPASMPPTSLQDEHHSVKEAVALNRLQNLSLNASVGEQNAQFRDPEPLEYFYKAEIRVADRHAKGPGVVYLLATSSDDTGIFSIYLQGLKYLEYPVLSMYNYIANSEEFCPQFRETDGSITTTSLVFGSQDRIVDFMKAVRSLQARNPTPSASKIPSNKTPKPAPDGGGPARVPSSSNAGKLSTKEAEKTLSKKSLDINAQARNVSTSNVVAGSSNDKAASTSSSITLSRDASAVHYEQPMPADNDNLLEDDSSSLLEQGSNILQVFHDLSAELVDLSQPAQAVPSSSLAGPSLVSSYAMDLGSLDFSMGTQASVSDGGRDANVDNAQLLVEEASSLEKGKKPCRPASSAAADEAKADPSDLTEKLKTCLSQILPTLEHLNKVVNSVSEGDREKISKAIAAGIEADNASDDDDDDDLSYRRVAAPRAPYIVAP</sequence>
<proteinExistence type="predicted"/>
<comment type="caution">
    <text evidence="2">The sequence shown here is derived from an EMBL/GenBank/DDBJ whole genome shotgun (WGS) entry which is preliminary data.</text>
</comment>
<evidence type="ECO:0000313" key="3">
    <source>
        <dbReference type="Proteomes" id="UP000076874"/>
    </source>
</evidence>
<dbReference type="Proteomes" id="UP000076874">
    <property type="component" value="Unassembled WGS sequence"/>
</dbReference>
<reference evidence="2 3" key="1">
    <citation type="journal article" date="2016" name="Genome Biol. Evol.">
        <title>Divergent and convergent evolution of fungal pathogenicity.</title>
        <authorList>
            <person name="Shang Y."/>
            <person name="Xiao G."/>
            <person name="Zheng P."/>
            <person name="Cen K."/>
            <person name="Zhan S."/>
            <person name="Wang C."/>
        </authorList>
    </citation>
    <scope>NUCLEOTIDE SEQUENCE [LARGE SCALE GENOMIC DNA]</scope>
    <source>
        <strain evidence="2 3">RCEF 264</strain>
    </source>
</reference>
<dbReference type="STRING" id="1081102.A0A168AGT4"/>
<evidence type="ECO:0000313" key="2">
    <source>
        <dbReference type="EMBL" id="OAA68721.1"/>
    </source>
</evidence>
<protein>
    <submittedName>
        <fullName evidence="2">Uncharacterized protein</fullName>
    </submittedName>
</protein>
<feature type="region of interest" description="Disordered" evidence="1">
    <location>
        <begin position="543"/>
        <end position="568"/>
    </location>
</feature>
<feature type="region of interest" description="Disordered" evidence="1">
    <location>
        <begin position="127"/>
        <end position="159"/>
    </location>
</feature>
<keyword evidence="3" id="KW-1185">Reference proteome</keyword>